<dbReference type="Gene3D" id="3.30.300.30">
    <property type="match status" value="1"/>
</dbReference>
<keyword evidence="3" id="KW-0436">Ligase</keyword>
<feature type="domain" description="AMP-binding enzyme C-terminal" evidence="2">
    <location>
        <begin position="460"/>
        <end position="536"/>
    </location>
</feature>
<dbReference type="Pfam" id="PF13193">
    <property type="entry name" value="AMP-binding_C"/>
    <property type="match status" value="1"/>
</dbReference>
<dbReference type="RefSeq" id="WP_310174500.1">
    <property type="nucleotide sequence ID" value="NZ_BAABHE010000002.1"/>
</dbReference>
<organism evidence="3 4">
    <name type="scientific">Enteractinococcus fodinae</name>
    <dbReference type="NCBI Taxonomy" id="684663"/>
    <lineage>
        <taxon>Bacteria</taxon>
        <taxon>Bacillati</taxon>
        <taxon>Actinomycetota</taxon>
        <taxon>Actinomycetes</taxon>
        <taxon>Micrococcales</taxon>
        <taxon>Micrococcaceae</taxon>
    </lineage>
</organism>
<evidence type="ECO:0000259" key="1">
    <source>
        <dbReference type="Pfam" id="PF00501"/>
    </source>
</evidence>
<dbReference type="PROSITE" id="PS00455">
    <property type="entry name" value="AMP_BINDING"/>
    <property type="match status" value="1"/>
</dbReference>
<dbReference type="PANTHER" id="PTHR43767:SF1">
    <property type="entry name" value="NONRIBOSOMAL PEPTIDE SYNTHASE PES1 (EUROFUNG)-RELATED"/>
    <property type="match status" value="1"/>
</dbReference>
<accession>A0ABU2B2M2</accession>
<dbReference type="InterPro" id="IPR000873">
    <property type="entry name" value="AMP-dep_synth/lig_dom"/>
</dbReference>
<proteinExistence type="predicted"/>
<evidence type="ECO:0000313" key="3">
    <source>
        <dbReference type="EMBL" id="MDR7347847.1"/>
    </source>
</evidence>
<dbReference type="InterPro" id="IPR045851">
    <property type="entry name" value="AMP-bd_C_sf"/>
</dbReference>
<dbReference type="Gene3D" id="3.40.50.12780">
    <property type="entry name" value="N-terminal domain of ligase-like"/>
    <property type="match status" value="1"/>
</dbReference>
<dbReference type="Proteomes" id="UP001183794">
    <property type="component" value="Unassembled WGS sequence"/>
</dbReference>
<sequence>MVQADMLLTQDHIDTYTASGHWKNRLLTDYLDDAVAARPDHVASIDSAGQLTYAQLADQVNVAAHALDVAGIGPGDVIGIQLPNWNEWLIAHLAALRVGAVTNPLIPIYRDREIGFMAEKAEVNILFVPGKFRNYDYVAMIERLRQKLPGLRKTVVVRAGSSVDDSDFYTGWDDFLATGRKQRDTAPKDFTSQRPSPNALSLIMFTSGTTGSPKGVMHTQNSVLAAALPWPDKLGMDESTVVHMASTFGHLTGYLFGVCLPIMLGGTGVFQDVWDANEFARLTETHGINHTSAATPFLHDVLQAEGIKRHDMSSLKRFACMGAPIPRHYGTEAKAKLPEMVMFGGWGQTECGLSSFGHPDDPIEKIFTTDGRPLDGMDIRIVDFDGTEVPAGTEGRIQIKGPFLFHGYLGQLDKTREEFDGDYFDTGDLGSMDEDGYLSLAGRTKDIIVRGGENIPVAYVENVLYEHPDLEALAVVAIPHERLQETAAVAVVMADGAAPLTLETMQAYLEEKGVAKQYWPERVVVVEDLPRTPSGKIQKYIIRKQLLDMPGIVPERTA</sequence>
<gene>
    <name evidence="3" type="ORF">J2S62_002104</name>
</gene>
<dbReference type="GO" id="GO:0016874">
    <property type="term" value="F:ligase activity"/>
    <property type="evidence" value="ECO:0007669"/>
    <property type="project" value="UniProtKB-KW"/>
</dbReference>
<evidence type="ECO:0000313" key="4">
    <source>
        <dbReference type="Proteomes" id="UP001183794"/>
    </source>
</evidence>
<dbReference type="InterPro" id="IPR050237">
    <property type="entry name" value="ATP-dep_AMP-bd_enzyme"/>
</dbReference>
<dbReference type="Pfam" id="PF00501">
    <property type="entry name" value="AMP-binding"/>
    <property type="match status" value="1"/>
</dbReference>
<feature type="domain" description="AMP-dependent synthetase/ligase" evidence="1">
    <location>
        <begin position="32"/>
        <end position="409"/>
    </location>
</feature>
<dbReference type="InterPro" id="IPR020845">
    <property type="entry name" value="AMP-binding_CS"/>
</dbReference>
<evidence type="ECO:0000259" key="2">
    <source>
        <dbReference type="Pfam" id="PF13193"/>
    </source>
</evidence>
<reference evidence="3 4" key="1">
    <citation type="submission" date="2023-07" db="EMBL/GenBank/DDBJ databases">
        <title>Sequencing the genomes of 1000 actinobacteria strains.</title>
        <authorList>
            <person name="Klenk H.-P."/>
        </authorList>
    </citation>
    <scope>NUCLEOTIDE SEQUENCE [LARGE SCALE GENOMIC DNA]</scope>
    <source>
        <strain evidence="3 4">DSM 22966</strain>
    </source>
</reference>
<dbReference type="InterPro" id="IPR025110">
    <property type="entry name" value="AMP-bd_C"/>
</dbReference>
<name>A0ABU2B2M2_9MICC</name>
<comment type="caution">
    <text evidence="3">The sequence shown here is derived from an EMBL/GenBank/DDBJ whole genome shotgun (WGS) entry which is preliminary data.</text>
</comment>
<dbReference type="PANTHER" id="PTHR43767">
    <property type="entry name" value="LONG-CHAIN-FATTY-ACID--COA LIGASE"/>
    <property type="match status" value="1"/>
</dbReference>
<keyword evidence="4" id="KW-1185">Reference proteome</keyword>
<dbReference type="InterPro" id="IPR042099">
    <property type="entry name" value="ANL_N_sf"/>
</dbReference>
<dbReference type="EMBL" id="JAVDYJ010000001">
    <property type="protein sequence ID" value="MDR7347847.1"/>
    <property type="molecule type" value="Genomic_DNA"/>
</dbReference>
<protein>
    <submittedName>
        <fullName evidence="3">Acyl-coenzyme A synthetase/AMP-(Fatty) acid ligase</fullName>
    </submittedName>
</protein>
<dbReference type="SUPFAM" id="SSF56801">
    <property type="entry name" value="Acetyl-CoA synthetase-like"/>
    <property type="match status" value="1"/>
</dbReference>